<dbReference type="EMBL" id="BPLR01015310">
    <property type="protein sequence ID" value="GIY75195.1"/>
    <property type="molecule type" value="Genomic_DNA"/>
</dbReference>
<organism evidence="2 3">
    <name type="scientific">Caerostris extrusa</name>
    <name type="common">Bark spider</name>
    <name type="synonym">Caerostris bankana</name>
    <dbReference type="NCBI Taxonomy" id="172846"/>
    <lineage>
        <taxon>Eukaryota</taxon>
        <taxon>Metazoa</taxon>
        <taxon>Ecdysozoa</taxon>
        <taxon>Arthropoda</taxon>
        <taxon>Chelicerata</taxon>
        <taxon>Arachnida</taxon>
        <taxon>Araneae</taxon>
        <taxon>Araneomorphae</taxon>
        <taxon>Entelegynae</taxon>
        <taxon>Araneoidea</taxon>
        <taxon>Araneidae</taxon>
        <taxon>Caerostris</taxon>
    </lineage>
</organism>
<reference evidence="2 3" key="1">
    <citation type="submission" date="2021-06" db="EMBL/GenBank/DDBJ databases">
        <title>Caerostris extrusa draft genome.</title>
        <authorList>
            <person name="Kono N."/>
            <person name="Arakawa K."/>
        </authorList>
    </citation>
    <scope>NUCLEOTIDE SEQUENCE [LARGE SCALE GENOMIC DNA]</scope>
</reference>
<dbReference type="AlphaFoldDB" id="A0AAV4W165"/>
<sequence>MHKTLIILLIVGVAVARAGVCYDDYCDDVKCEPVSCTENEQYTVGGSACGCCDTCFTIVKKVDHAKHSSSGVLNPTDTFCDEENGGSCYDYFDWGAEPPQMVCDEGLSCDYDTRVEIADDRHHSERFS</sequence>
<name>A0AAV4W165_CAEEX</name>
<feature type="chain" id="PRO_5043730466" evidence="1">
    <location>
        <begin position="19"/>
        <end position="128"/>
    </location>
</feature>
<accession>A0AAV4W165</accession>
<dbReference type="Proteomes" id="UP001054945">
    <property type="component" value="Unassembled WGS sequence"/>
</dbReference>
<gene>
    <name evidence="2" type="ORF">CEXT_635621</name>
</gene>
<evidence type="ECO:0000313" key="3">
    <source>
        <dbReference type="Proteomes" id="UP001054945"/>
    </source>
</evidence>
<keyword evidence="1" id="KW-0732">Signal</keyword>
<keyword evidence="3" id="KW-1185">Reference proteome</keyword>
<proteinExistence type="predicted"/>
<evidence type="ECO:0000313" key="2">
    <source>
        <dbReference type="EMBL" id="GIY75195.1"/>
    </source>
</evidence>
<feature type="signal peptide" evidence="1">
    <location>
        <begin position="1"/>
        <end position="18"/>
    </location>
</feature>
<comment type="caution">
    <text evidence="2">The sequence shown here is derived from an EMBL/GenBank/DDBJ whole genome shotgun (WGS) entry which is preliminary data.</text>
</comment>
<protein>
    <submittedName>
        <fullName evidence="2">Uncharacterized protein</fullName>
    </submittedName>
</protein>
<evidence type="ECO:0000256" key="1">
    <source>
        <dbReference type="SAM" id="SignalP"/>
    </source>
</evidence>